<reference evidence="1 2" key="1">
    <citation type="submission" date="2018-01" db="EMBL/GenBank/DDBJ databases">
        <title>Co-occurrence of chitin degradation, pigmentation and bioactivity in marine Pseudoalteromonas.</title>
        <authorList>
            <person name="Paulsen S."/>
            <person name="Gram L."/>
            <person name="Machado H."/>
        </authorList>
    </citation>
    <scope>NUCLEOTIDE SEQUENCE [LARGE SCALE GENOMIC DNA]</scope>
    <source>
        <strain evidence="1 2">S1946</strain>
    </source>
</reference>
<organism evidence="1 2">
    <name type="scientific">Pseudoalteromonas rubra</name>
    <dbReference type="NCBI Taxonomy" id="43658"/>
    <lineage>
        <taxon>Bacteria</taxon>
        <taxon>Pseudomonadati</taxon>
        <taxon>Pseudomonadota</taxon>
        <taxon>Gammaproteobacteria</taxon>
        <taxon>Alteromonadales</taxon>
        <taxon>Pseudoalteromonadaceae</taxon>
        <taxon>Pseudoalteromonas</taxon>
    </lineage>
</organism>
<evidence type="ECO:0000313" key="1">
    <source>
        <dbReference type="EMBL" id="RZM76728.1"/>
    </source>
</evidence>
<protein>
    <submittedName>
        <fullName evidence="1">Uncharacterized protein</fullName>
    </submittedName>
</protein>
<dbReference type="EMBL" id="PPUZ01000048">
    <property type="protein sequence ID" value="RZM76728.1"/>
    <property type="molecule type" value="Genomic_DNA"/>
</dbReference>
<dbReference type="Proteomes" id="UP000292345">
    <property type="component" value="Unassembled WGS sequence"/>
</dbReference>
<comment type="caution">
    <text evidence="1">The sequence shown here is derived from an EMBL/GenBank/DDBJ whole genome shotgun (WGS) entry which is preliminary data.</text>
</comment>
<proteinExistence type="predicted"/>
<sequence length="119" mass="13077">MNFTTVVVSEFVAHRDQSVGTAKHPSLINYLKALINHLSITLSAANLLDMRLMALTLLSLEVAAFKRNHVTNLNTKCHFGACSVSAGRVDMVSAQREVWHTDPFEVLAHNGAIYVRGTT</sequence>
<name>A0A4Q7E4G0_9GAMM</name>
<evidence type="ECO:0000313" key="2">
    <source>
        <dbReference type="Proteomes" id="UP000292345"/>
    </source>
</evidence>
<dbReference type="AlphaFoldDB" id="A0A4Q7E4G0"/>
<gene>
    <name evidence="1" type="ORF">C3B51_17525</name>
</gene>
<accession>A0A4Q7E4G0</accession>